<dbReference type="Pfam" id="PF00571">
    <property type="entry name" value="CBS"/>
    <property type="match status" value="2"/>
</dbReference>
<feature type="domain" description="CBS" evidence="3">
    <location>
        <begin position="7"/>
        <end position="65"/>
    </location>
</feature>
<dbReference type="EMBL" id="JACDUR010000001">
    <property type="protein sequence ID" value="MBA2889978.1"/>
    <property type="molecule type" value="Genomic_DNA"/>
</dbReference>
<dbReference type="InterPro" id="IPR046342">
    <property type="entry name" value="CBS_dom_sf"/>
</dbReference>
<protein>
    <submittedName>
        <fullName evidence="4">Signal-transduction protein with cAMP-binding, CBS, and nucleotidyltransferase domain</fullName>
    </submittedName>
</protein>
<organism evidence="4 5">
    <name type="scientific">Nonomuraea soli</name>
    <dbReference type="NCBI Taxonomy" id="1032476"/>
    <lineage>
        <taxon>Bacteria</taxon>
        <taxon>Bacillati</taxon>
        <taxon>Actinomycetota</taxon>
        <taxon>Actinomycetes</taxon>
        <taxon>Streptosporangiales</taxon>
        <taxon>Streptosporangiaceae</taxon>
        <taxon>Nonomuraea</taxon>
    </lineage>
</organism>
<dbReference type="PROSITE" id="PS51371">
    <property type="entry name" value="CBS"/>
    <property type="match status" value="2"/>
</dbReference>
<dbReference type="RefSeq" id="WP_181608710.1">
    <property type="nucleotide sequence ID" value="NZ_BAABAM010000001.1"/>
</dbReference>
<dbReference type="Gene3D" id="3.10.580.10">
    <property type="entry name" value="CBS-domain"/>
    <property type="match status" value="1"/>
</dbReference>
<sequence>MKIKDVMSTPVVAVPGMTTAREVAQHMDHSGVGCVIVTDGRDVIGIVTDRDLVLRVLARGRSADTPIVEAMTTKPVGVRPDDDLDVAFETLRRHAIRRLPVVEGDTVLGMVTLDDLLVHNHELTGSLLRPVLSEISFPQH</sequence>
<evidence type="ECO:0000256" key="1">
    <source>
        <dbReference type="ARBA" id="ARBA00023122"/>
    </source>
</evidence>
<keyword evidence="5" id="KW-1185">Reference proteome</keyword>
<dbReference type="AlphaFoldDB" id="A0A7W0CF06"/>
<dbReference type="SMART" id="SM00116">
    <property type="entry name" value="CBS"/>
    <property type="match status" value="2"/>
</dbReference>
<feature type="domain" description="CBS" evidence="3">
    <location>
        <begin position="71"/>
        <end position="127"/>
    </location>
</feature>
<dbReference type="PANTHER" id="PTHR43080">
    <property type="entry name" value="CBS DOMAIN-CONTAINING PROTEIN CBSX3, MITOCHONDRIAL"/>
    <property type="match status" value="1"/>
</dbReference>
<evidence type="ECO:0000313" key="5">
    <source>
        <dbReference type="Proteomes" id="UP000530928"/>
    </source>
</evidence>
<dbReference type="GO" id="GO:0016740">
    <property type="term" value="F:transferase activity"/>
    <property type="evidence" value="ECO:0007669"/>
    <property type="project" value="UniProtKB-KW"/>
</dbReference>
<accession>A0A7W0CF06</accession>
<reference evidence="4 5" key="1">
    <citation type="submission" date="2020-07" db="EMBL/GenBank/DDBJ databases">
        <title>Genomic Encyclopedia of Type Strains, Phase IV (KMG-IV): sequencing the most valuable type-strain genomes for metagenomic binning, comparative biology and taxonomic classification.</title>
        <authorList>
            <person name="Goeker M."/>
        </authorList>
    </citation>
    <scope>NUCLEOTIDE SEQUENCE [LARGE SCALE GENOMIC DNA]</scope>
    <source>
        <strain evidence="4 5">DSM 45533</strain>
    </source>
</reference>
<evidence type="ECO:0000259" key="3">
    <source>
        <dbReference type="PROSITE" id="PS51371"/>
    </source>
</evidence>
<dbReference type="Proteomes" id="UP000530928">
    <property type="component" value="Unassembled WGS sequence"/>
</dbReference>
<dbReference type="SUPFAM" id="SSF54631">
    <property type="entry name" value="CBS-domain pair"/>
    <property type="match status" value="1"/>
</dbReference>
<evidence type="ECO:0000313" key="4">
    <source>
        <dbReference type="EMBL" id="MBA2889978.1"/>
    </source>
</evidence>
<gene>
    <name evidence="4" type="ORF">HNR30_001313</name>
</gene>
<comment type="caution">
    <text evidence="4">The sequence shown here is derived from an EMBL/GenBank/DDBJ whole genome shotgun (WGS) entry which is preliminary data.</text>
</comment>
<dbReference type="InterPro" id="IPR051257">
    <property type="entry name" value="Diverse_CBS-Domain"/>
</dbReference>
<evidence type="ECO:0000256" key="2">
    <source>
        <dbReference type="PROSITE-ProRule" id="PRU00703"/>
    </source>
</evidence>
<dbReference type="PANTHER" id="PTHR43080:SF2">
    <property type="entry name" value="CBS DOMAIN-CONTAINING PROTEIN"/>
    <property type="match status" value="1"/>
</dbReference>
<keyword evidence="4" id="KW-0808">Transferase</keyword>
<dbReference type="InterPro" id="IPR000644">
    <property type="entry name" value="CBS_dom"/>
</dbReference>
<proteinExistence type="predicted"/>
<name>A0A7W0CF06_9ACTN</name>
<keyword evidence="1 2" id="KW-0129">CBS domain</keyword>